<dbReference type="GO" id="GO:0008233">
    <property type="term" value="F:peptidase activity"/>
    <property type="evidence" value="ECO:0007669"/>
    <property type="project" value="UniProtKB-KW"/>
</dbReference>
<dbReference type="OrthoDB" id="7832001at2759"/>
<evidence type="ECO:0000313" key="5">
    <source>
        <dbReference type="Proteomes" id="UP000297245"/>
    </source>
</evidence>
<keyword evidence="3" id="KW-0378">Hydrolase</keyword>
<dbReference type="PANTHER" id="PTHR43270">
    <property type="entry name" value="BETA-ALA-HIS DIPEPTIDASE"/>
    <property type="match status" value="1"/>
</dbReference>
<keyword evidence="2" id="KW-0479">Metal-binding</keyword>
<keyword evidence="5" id="KW-1185">Reference proteome</keyword>
<evidence type="ECO:0000256" key="3">
    <source>
        <dbReference type="ARBA" id="ARBA00022801"/>
    </source>
</evidence>
<evidence type="ECO:0000256" key="1">
    <source>
        <dbReference type="ARBA" id="ARBA00022670"/>
    </source>
</evidence>
<protein>
    <submittedName>
        <fullName evidence="4">Zn-dependent exopeptidase</fullName>
    </submittedName>
</protein>
<accession>A0A4V4HAR8</accession>
<gene>
    <name evidence="4" type="ORF">K435DRAFT_899268</name>
</gene>
<reference evidence="4 5" key="1">
    <citation type="journal article" date="2019" name="Nat. Ecol. Evol.">
        <title>Megaphylogeny resolves global patterns of mushroom evolution.</title>
        <authorList>
            <person name="Varga T."/>
            <person name="Krizsan K."/>
            <person name="Foldi C."/>
            <person name="Dima B."/>
            <person name="Sanchez-Garcia M."/>
            <person name="Sanchez-Ramirez S."/>
            <person name="Szollosi G.J."/>
            <person name="Szarkandi J.G."/>
            <person name="Papp V."/>
            <person name="Albert L."/>
            <person name="Andreopoulos W."/>
            <person name="Angelini C."/>
            <person name="Antonin V."/>
            <person name="Barry K.W."/>
            <person name="Bougher N.L."/>
            <person name="Buchanan P."/>
            <person name="Buyck B."/>
            <person name="Bense V."/>
            <person name="Catcheside P."/>
            <person name="Chovatia M."/>
            <person name="Cooper J."/>
            <person name="Damon W."/>
            <person name="Desjardin D."/>
            <person name="Finy P."/>
            <person name="Geml J."/>
            <person name="Haridas S."/>
            <person name="Hughes K."/>
            <person name="Justo A."/>
            <person name="Karasinski D."/>
            <person name="Kautmanova I."/>
            <person name="Kiss B."/>
            <person name="Kocsube S."/>
            <person name="Kotiranta H."/>
            <person name="LaButti K.M."/>
            <person name="Lechner B.E."/>
            <person name="Liimatainen K."/>
            <person name="Lipzen A."/>
            <person name="Lukacs Z."/>
            <person name="Mihaltcheva S."/>
            <person name="Morgado L.N."/>
            <person name="Niskanen T."/>
            <person name="Noordeloos M.E."/>
            <person name="Ohm R.A."/>
            <person name="Ortiz-Santana B."/>
            <person name="Ovrebo C."/>
            <person name="Racz N."/>
            <person name="Riley R."/>
            <person name="Savchenko A."/>
            <person name="Shiryaev A."/>
            <person name="Soop K."/>
            <person name="Spirin V."/>
            <person name="Szebenyi C."/>
            <person name="Tomsovsky M."/>
            <person name="Tulloss R.E."/>
            <person name="Uehling J."/>
            <person name="Grigoriev I.V."/>
            <person name="Vagvolgyi C."/>
            <person name="Papp T."/>
            <person name="Martin F.M."/>
            <person name="Miettinen O."/>
            <person name="Hibbett D.S."/>
            <person name="Nagy L.G."/>
        </authorList>
    </citation>
    <scope>NUCLEOTIDE SEQUENCE [LARGE SCALE GENOMIC DNA]</scope>
    <source>
        <strain evidence="4 5">CBS 962.96</strain>
    </source>
</reference>
<evidence type="ECO:0000256" key="2">
    <source>
        <dbReference type="ARBA" id="ARBA00022723"/>
    </source>
</evidence>
<keyword evidence="1" id="KW-0645">Protease</keyword>
<dbReference type="SUPFAM" id="SSF53187">
    <property type="entry name" value="Zn-dependent exopeptidases"/>
    <property type="match status" value="1"/>
</dbReference>
<dbReference type="InterPro" id="IPR051458">
    <property type="entry name" value="Cyt/Met_Dipeptidase"/>
</dbReference>
<name>A0A4V4HAR8_DENBC</name>
<dbReference type="PANTHER" id="PTHR43270:SF4">
    <property type="entry name" value="CARNOSINE DIPEPTIDASE 2, ISOFORM A"/>
    <property type="match status" value="1"/>
</dbReference>
<dbReference type="GO" id="GO:0006508">
    <property type="term" value="P:proteolysis"/>
    <property type="evidence" value="ECO:0007669"/>
    <property type="project" value="UniProtKB-KW"/>
</dbReference>
<evidence type="ECO:0000313" key="4">
    <source>
        <dbReference type="EMBL" id="THU76555.1"/>
    </source>
</evidence>
<organism evidence="4 5">
    <name type="scientific">Dendrothele bispora (strain CBS 962.96)</name>
    <dbReference type="NCBI Taxonomy" id="1314807"/>
    <lineage>
        <taxon>Eukaryota</taxon>
        <taxon>Fungi</taxon>
        <taxon>Dikarya</taxon>
        <taxon>Basidiomycota</taxon>
        <taxon>Agaricomycotina</taxon>
        <taxon>Agaricomycetes</taxon>
        <taxon>Agaricomycetidae</taxon>
        <taxon>Agaricales</taxon>
        <taxon>Agaricales incertae sedis</taxon>
        <taxon>Dendrothele</taxon>
    </lineage>
</organism>
<dbReference type="Gene3D" id="3.40.630.10">
    <property type="entry name" value="Zn peptidases"/>
    <property type="match status" value="1"/>
</dbReference>
<dbReference type="EMBL" id="ML180844">
    <property type="protein sequence ID" value="THU76555.1"/>
    <property type="molecule type" value="Genomic_DNA"/>
</dbReference>
<dbReference type="Proteomes" id="UP000297245">
    <property type="component" value="Unassembled WGS sequence"/>
</dbReference>
<proteinExistence type="predicted"/>
<sequence>MPAPKEFLDFVDKNADKFIQRLSEAVSYQSVSGNPDHRQDVINMSKWMYSQLQGVGIETRLVELGNQKDQDGNDMGIPLPPVVLELLRNDANKQTVLVYGHLDVQPRNPMAGALMTPFKLEIFDNGQLVGRGATDDKARFWDGLTSFSIITKPINLGAFLSIFDSVSKPWKKAEVFSVCFIIWEREILAKVVCLDEARVKGASVRVVDAEIDVVLAFEQTIGREVPDVDTPTGTVSTVGSTAHTDFIFFNYHFGSSYFLKSFVIYGPTSSDWTTFLGLPKYYE</sequence>
<dbReference type="GO" id="GO:0046872">
    <property type="term" value="F:metal ion binding"/>
    <property type="evidence" value="ECO:0007669"/>
    <property type="project" value="UniProtKB-KW"/>
</dbReference>
<dbReference type="AlphaFoldDB" id="A0A4V4HAR8"/>